<dbReference type="InterPro" id="IPR038570">
    <property type="entry name" value="HicA_sf"/>
</dbReference>
<keyword evidence="2" id="KW-1277">Toxin-antitoxin system</keyword>
<organism evidence="8 9">
    <name type="scientific">Leptospirillum ferrooxidans (strain C2-3)</name>
    <dbReference type="NCBI Taxonomy" id="1162668"/>
    <lineage>
        <taxon>Bacteria</taxon>
        <taxon>Pseudomonadati</taxon>
        <taxon>Nitrospirota</taxon>
        <taxon>Nitrospiria</taxon>
        <taxon>Nitrospirales</taxon>
        <taxon>Nitrospiraceae</taxon>
        <taxon>Leptospirillum</taxon>
    </lineage>
</organism>
<comment type="similarity">
    <text evidence="1">Belongs to the HicA mRNA interferase family.</text>
</comment>
<dbReference type="eggNOG" id="COG1724">
    <property type="taxonomic scope" value="Bacteria"/>
</dbReference>
<dbReference type="KEGG" id="lfc:LFE_0633"/>
<dbReference type="Gene3D" id="3.30.920.30">
    <property type="entry name" value="Hypothetical protein"/>
    <property type="match status" value="1"/>
</dbReference>
<dbReference type="AlphaFoldDB" id="I0IM50"/>
<name>I0IM50_LEPFC</name>
<dbReference type="EMBL" id="AP012342">
    <property type="protein sequence ID" value="BAM06349.1"/>
    <property type="molecule type" value="Genomic_DNA"/>
</dbReference>
<dbReference type="GO" id="GO:0004519">
    <property type="term" value="F:endonuclease activity"/>
    <property type="evidence" value="ECO:0007669"/>
    <property type="project" value="UniProtKB-KW"/>
</dbReference>
<keyword evidence="9" id="KW-1185">Reference proteome</keyword>
<sequence length="78" mass="8604">MICLAISKYGILAFMKVSEVLDLLKQDGWFLVDTRGSHRQFKHSLKPGRVTVAGKTSDDLSPGTLNSILKQSGLKTKK</sequence>
<dbReference type="Proteomes" id="UP000007382">
    <property type="component" value="Chromosome"/>
</dbReference>
<evidence type="ECO:0000256" key="7">
    <source>
        <dbReference type="ARBA" id="ARBA00023016"/>
    </source>
</evidence>
<evidence type="ECO:0000313" key="8">
    <source>
        <dbReference type="EMBL" id="BAM06349.1"/>
    </source>
</evidence>
<dbReference type="InterPro" id="IPR012933">
    <property type="entry name" value="HicA_mRNA_interferase"/>
</dbReference>
<accession>I0IM50</accession>
<dbReference type="GO" id="GO:0016787">
    <property type="term" value="F:hydrolase activity"/>
    <property type="evidence" value="ECO:0007669"/>
    <property type="project" value="UniProtKB-KW"/>
</dbReference>
<dbReference type="Pfam" id="PF07927">
    <property type="entry name" value="HicA_toxin"/>
    <property type="match status" value="1"/>
</dbReference>
<gene>
    <name evidence="8" type="ordered locus">LFE_0633</name>
</gene>
<keyword evidence="5" id="KW-0378">Hydrolase</keyword>
<keyword evidence="3" id="KW-0540">Nuclease</keyword>
<keyword evidence="7" id="KW-0346">Stress response</keyword>
<dbReference type="STRING" id="1162668.LFE_0633"/>
<evidence type="ECO:0000256" key="6">
    <source>
        <dbReference type="ARBA" id="ARBA00022884"/>
    </source>
</evidence>
<dbReference type="HOGENOM" id="CLU_164851_4_2_0"/>
<dbReference type="GO" id="GO:0003729">
    <property type="term" value="F:mRNA binding"/>
    <property type="evidence" value="ECO:0007669"/>
    <property type="project" value="InterPro"/>
</dbReference>
<dbReference type="SUPFAM" id="SSF54786">
    <property type="entry name" value="YcfA/nrd intein domain"/>
    <property type="match status" value="1"/>
</dbReference>
<keyword evidence="6" id="KW-0694">RNA-binding</keyword>
<evidence type="ECO:0000256" key="3">
    <source>
        <dbReference type="ARBA" id="ARBA00022722"/>
    </source>
</evidence>
<evidence type="ECO:0000256" key="1">
    <source>
        <dbReference type="ARBA" id="ARBA00006620"/>
    </source>
</evidence>
<reference evidence="8 9" key="1">
    <citation type="journal article" date="2012" name="J. Bacteriol.">
        <title>Complete Genome Sequence of Leptospirillum ferrooxidans Strain C2-3, Isolated from a Fresh Volcanic Ash Deposit on the Island of Miyake, Japan.</title>
        <authorList>
            <person name="Fujimura R."/>
            <person name="Sato Y."/>
            <person name="Nishizawa T."/>
            <person name="Oshima K."/>
            <person name="Kim S.-W."/>
            <person name="Hattori M."/>
            <person name="Kamijo T."/>
            <person name="Ohta H."/>
        </authorList>
    </citation>
    <scope>NUCLEOTIDE SEQUENCE [LARGE SCALE GENOMIC DNA]</scope>
    <source>
        <strain evidence="8 9">C2-3</strain>
    </source>
</reference>
<keyword evidence="4" id="KW-0255">Endonuclease</keyword>
<reference evidence="9" key="2">
    <citation type="submission" date="2012-03" db="EMBL/GenBank/DDBJ databases">
        <title>The complete genome sequence of the pioneer microbe on fresh volcanic deposit, Leptospirillum ferrooxidans strain C2-3.</title>
        <authorList>
            <person name="Fujimura R."/>
            <person name="Sato Y."/>
            <person name="Nishizawa T."/>
            <person name="Nanba K."/>
            <person name="Oshima K."/>
            <person name="Hattori M."/>
            <person name="Kamijo T."/>
            <person name="Ohta H."/>
        </authorList>
    </citation>
    <scope>NUCLEOTIDE SEQUENCE [LARGE SCALE GENOMIC DNA]</scope>
    <source>
        <strain evidence="9">C2-3</strain>
    </source>
</reference>
<proteinExistence type="inferred from homology"/>
<evidence type="ECO:0000313" key="9">
    <source>
        <dbReference type="Proteomes" id="UP000007382"/>
    </source>
</evidence>
<evidence type="ECO:0000256" key="2">
    <source>
        <dbReference type="ARBA" id="ARBA00022649"/>
    </source>
</evidence>
<evidence type="ECO:0000256" key="5">
    <source>
        <dbReference type="ARBA" id="ARBA00022801"/>
    </source>
</evidence>
<evidence type="ECO:0000256" key="4">
    <source>
        <dbReference type="ARBA" id="ARBA00022759"/>
    </source>
</evidence>
<dbReference type="PATRIC" id="fig|1162668.3.peg.741"/>
<protein>
    <submittedName>
        <fullName evidence="8">Putative YcfA family protein</fullName>
    </submittedName>
</protein>